<feature type="chain" id="PRO_5005488105" evidence="3">
    <location>
        <begin position="22"/>
        <end position="398"/>
    </location>
</feature>
<evidence type="ECO:0000256" key="2">
    <source>
        <dbReference type="SAM" id="Phobius"/>
    </source>
</evidence>
<evidence type="ECO:0000256" key="3">
    <source>
        <dbReference type="SAM" id="SignalP"/>
    </source>
</evidence>
<protein>
    <submittedName>
        <fullName evidence="5">Metal transporter CNNM2like [Haplochromis burtoni]</fullName>
    </submittedName>
</protein>
<name>A0A0K2TU30_LEPSM</name>
<dbReference type="GO" id="GO:0010960">
    <property type="term" value="P:magnesium ion homeostasis"/>
    <property type="evidence" value="ECO:0007669"/>
    <property type="project" value="InterPro"/>
</dbReference>
<dbReference type="Pfam" id="PF01595">
    <property type="entry name" value="CNNM"/>
    <property type="match status" value="1"/>
</dbReference>
<dbReference type="PANTHER" id="PTHR12064:SF94">
    <property type="entry name" value="UNEXTENDED PROTEIN"/>
    <property type="match status" value="1"/>
</dbReference>
<proteinExistence type="predicted"/>
<evidence type="ECO:0000259" key="4">
    <source>
        <dbReference type="PROSITE" id="PS51846"/>
    </source>
</evidence>
<accession>A0A0K2TU30</accession>
<keyword evidence="1 2" id="KW-0812">Transmembrane</keyword>
<sequence length="398" mass="44030">MERKGLVLISLVSICISLTGGQLVSSYVANDLKSVCCSTLISPISIRTRINSTHYECQCVFDGLVNIIGAKSRHFSAIQYLISFLIVFALLLASGFCSGLNVGLMSLDVTDLNIIAETSDSKKERRYAEKVLKIRKEGNVVLVAILLGNVCVNSILSLFLDSLVGSGTIAVAISTLTIVVFGEILPQAVCLRHALYFGNLFRYLTRFLIILTSPLSYPLGLFLNYFIGDPSSKSSITTRSGLFLVMQKLSENIITEKEMKIMQDVIQNKPITLGEKALPIKQLNTVPLSSYSEKSLDKATGNMILLTDGPDNSVVGYVNVKDAVRKDFDIDKYLYISKFPYFNASTSILDALSTINFQKDADSIIFVQSMNLKSSRAITIGYITRERLIEEFLKNWKN</sequence>
<dbReference type="InterPro" id="IPR002550">
    <property type="entry name" value="CNNM"/>
</dbReference>
<evidence type="ECO:0000313" key="5">
    <source>
        <dbReference type="EMBL" id="CDW29514.1"/>
    </source>
</evidence>
<organism evidence="5">
    <name type="scientific">Lepeophtheirus salmonis</name>
    <name type="common">Salmon louse</name>
    <name type="synonym">Caligus salmonis</name>
    <dbReference type="NCBI Taxonomy" id="72036"/>
    <lineage>
        <taxon>Eukaryota</taxon>
        <taxon>Metazoa</taxon>
        <taxon>Ecdysozoa</taxon>
        <taxon>Arthropoda</taxon>
        <taxon>Crustacea</taxon>
        <taxon>Multicrustacea</taxon>
        <taxon>Hexanauplia</taxon>
        <taxon>Copepoda</taxon>
        <taxon>Siphonostomatoida</taxon>
        <taxon>Caligidae</taxon>
        <taxon>Lepeophtheirus</taxon>
    </lineage>
</organism>
<reference evidence="5" key="1">
    <citation type="submission" date="2014-05" db="EMBL/GenBank/DDBJ databases">
        <authorList>
            <person name="Chronopoulou M."/>
        </authorList>
    </citation>
    <scope>NUCLEOTIDE SEQUENCE</scope>
    <source>
        <tissue evidence="5">Whole organism</tissue>
    </source>
</reference>
<keyword evidence="1 2" id="KW-0472">Membrane</keyword>
<keyword evidence="1 2" id="KW-1133">Transmembrane helix</keyword>
<feature type="domain" description="CNNM transmembrane" evidence="4">
    <location>
        <begin position="76"/>
        <end position="259"/>
    </location>
</feature>
<dbReference type="PANTHER" id="PTHR12064">
    <property type="entry name" value="METAL TRANSPORTER CNNM"/>
    <property type="match status" value="1"/>
</dbReference>
<dbReference type="InterPro" id="IPR045095">
    <property type="entry name" value="ACDP"/>
</dbReference>
<dbReference type="PROSITE" id="PS51846">
    <property type="entry name" value="CNNM"/>
    <property type="match status" value="1"/>
</dbReference>
<dbReference type="EMBL" id="HACA01012153">
    <property type="protein sequence ID" value="CDW29514.1"/>
    <property type="molecule type" value="Transcribed_RNA"/>
</dbReference>
<feature type="transmembrane region" description="Helical" evidence="2">
    <location>
        <begin position="77"/>
        <end position="97"/>
    </location>
</feature>
<feature type="transmembrane region" description="Helical" evidence="2">
    <location>
        <begin position="166"/>
        <end position="186"/>
    </location>
</feature>
<feature type="signal peptide" evidence="3">
    <location>
        <begin position="1"/>
        <end position="21"/>
    </location>
</feature>
<dbReference type="AlphaFoldDB" id="A0A0K2TU30"/>
<feature type="transmembrane region" description="Helical" evidence="2">
    <location>
        <begin position="207"/>
        <end position="227"/>
    </location>
</feature>
<dbReference type="GO" id="GO:0016020">
    <property type="term" value="C:membrane"/>
    <property type="evidence" value="ECO:0007669"/>
    <property type="project" value="UniProtKB-UniRule"/>
</dbReference>
<dbReference type="OrthoDB" id="6372419at2759"/>
<evidence type="ECO:0000256" key="1">
    <source>
        <dbReference type="PROSITE-ProRule" id="PRU01193"/>
    </source>
</evidence>
<feature type="transmembrane region" description="Helical" evidence="2">
    <location>
        <begin position="140"/>
        <end position="160"/>
    </location>
</feature>
<keyword evidence="3" id="KW-0732">Signal</keyword>